<evidence type="ECO:0000256" key="8">
    <source>
        <dbReference type="ARBA" id="ARBA00048679"/>
    </source>
</evidence>
<dbReference type="Proteomes" id="UP000095767">
    <property type="component" value="Unassembled WGS sequence"/>
</dbReference>
<feature type="non-terminal residue" evidence="10">
    <location>
        <position position="1"/>
    </location>
</feature>
<dbReference type="STRING" id="888268.A0A1E5V6R5"/>
<keyword evidence="11" id="KW-1185">Reference proteome</keyword>
<dbReference type="OrthoDB" id="5857966at2759"/>
<dbReference type="GO" id="GO:0005524">
    <property type="term" value="F:ATP binding"/>
    <property type="evidence" value="ECO:0007669"/>
    <property type="project" value="UniProtKB-KW"/>
</dbReference>
<dbReference type="AlphaFoldDB" id="A0A1E5V6R5"/>
<dbReference type="GO" id="GO:0004674">
    <property type="term" value="F:protein serine/threonine kinase activity"/>
    <property type="evidence" value="ECO:0007669"/>
    <property type="project" value="UniProtKB-KW"/>
</dbReference>
<evidence type="ECO:0000313" key="11">
    <source>
        <dbReference type="Proteomes" id="UP000095767"/>
    </source>
</evidence>
<keyword evidence="4" id="KW-0547">Nucleotide-binding</keyword>
<dbReference type="EMBL" id="LWDX02049556">
    <property type="protein sequence ID" value="OEL20850.1"/>
    <property type="molecule type" value="Genomic_DNA"/>
</dbReference>
<comment type="caution">
    <text evidence="10">The sequence shown here is derived from an EMBL/GenBank/DDBJ whole genome shotgun (WGS) entry which is preliminary data.</text>
</comment>
<dbReference type="PROSITE" id="PS50011">
    <property type="entry name" value="PROTEIN_KINASE_DOM"/>
    <property type="match status" value="1"/>
</dbReference>
<dbReference type="InterPro" id="IPR008271">
    <property type="entry name" value="Ser/Thr_kinase_AS"/>
</dbReference>
<keyword evidence="5" id="KW-0418">Kinase</keyword>
<protein>
    <recommendedName>
        <fullName evidence="1">non-specific serine/threonine protein kinase</fullName>
        <ecNumber evidence="1">2.7.11.1</ecNumber>
    </recommendedName>
</protein>
<evidence type="ECO:0000313" key="10">
    <source>
        <dbReference type="EMBL" id="OEL20850.1"/>
    </source>
</evidence>
<proteinExistence type="predicted"/>
<evidence type="ECO:0000256" key="2">
    <source>
        <dbReference type="ARBA" id="ARBA00022527"/>
    </source>
</evidence>
<reference evidence="10 11" key="1">
    <citation type="submission" date="2016-09" db="EMBL/GenBank/DDBJ databases">
        <title>The draft genome of Dichanthelium oligosanthes: A C3 panicoid grass species.</title>
        <authorList>
            <person name="Studer A.J."/>
            <person name="Schnable J.C."/>
            <person name="Brutnell T.P."/>
        </authorList>
    </citation>
    <scope>NUCLEOTIDE SEQUENCE [LARGE SCALE GENOMIC DNA]</scope>
    <source>
        <strain evidence="11">cv. Kellogg 1175</strain>
        <tissue evidence="10">Leaf</tissue>
    </source>
</reference>
<keyword evidence="6" id="KW-0067">ATP-binding</keyword>
<keyword evidence="2" id="KW-0723">Serine/threonine-protein kinase</keyword>
<sequence length="68" mass="7804">LRISYQIIRGICDGLYYLHQRNIVHSDLKPENILLDHAMVPKIADFGLARCFLEEQTHAITLNVVGTR</sequence>
<comment type="catalytic activity">
    <reaction evidence="8">
        <text>L-seryl-[protein] + ATP = O-phospho-L-seryl-[protein] + ADP + H(+)</text>
        <dbReference type="Rhea" id="RHEA:17989"/>
        <dbReference type="Rhea" id="RHEA-COMP:9863"/>
        <dbReference type="Rhea" id="RHEA-COMP:11604"/>
        <dbReference type="ChEBI" id="CHEBI:15378"/>
        <dbReference type="ChEBI" id="CHEBI:29999"/>
        <dbReference type="ChEBI" id="CHEBI:30616"/>
        <dbReference type="ChEBI" id="CHEBI:83421"/>
        <dbReference type="ChEBI" id="CHEBI:456216"/>
        <dbReference type="EC" id="2.7.11.1"/>
    </reaction>
</comment>
<dbReference type="FunFam" id="1.10.510.10:FF:001023">
    <property type="entry name" value="Os07g0541700 protein"/>
    <property type="match status" value="1"/>
</dbReference>
<dbReference type="Pfam" id="PF00069">
    <property type="entry name" value="Pkinase"/>
    <property type="match status" value="1"/>
</dbReference>
<comment type="catalytic activity">
    <reaction evidence="7">
        <text>L-threonyl-[protein] + ATP = O-phospho-L-threonyl-[protein] + ADP + H(+)</text>
        <dbReference type="Rhea" id="RHEA:46608"/>
        <dbReference type="Rhea" id="RHEA-COMP:11060"/>
        <dbReference type="Rhea" id="RHEA-COMP:11605"/>
        <dbReference type="ChEBI" id="CHEBI:15378"/>
        <dbReference type="ChEBI" id="CHEBI:30013"/>
        <dbReference type="ChEBI" id="CHEBI:30616"/>
        <dbReference type="ChEBI" id="CHEBI:61977"/>
        <dbReference type="ChEBI" id="CHEBI:456216"/>
        <dbReference type="EC" id="2.7.11.1"/>
    </reaction>
</comment>
<dbReference type="PANTHER" id="PTHR45707:SF70">
    <property type="entry name" value="PROTEIN KINASE DOMAIN-CONTAINING PROTEIN"/>
    <property type="match status" value="1"/>
</dbReference>
<dbReference type="PANTHER" id="PTHR45707">
    <property type="entry name" value="C2 CALCIUM/LIPID-BINDING PLANT PHOSPHORIBOSYLTRANSFERASE FAMILY PROTEIN"/>
    <property type="match status" value="1"/>
</dbReference>
<name>A0A1E5V6R5_9POAL</name>
<accession>A0A1E5V6R5</accession>
<evidence type="ECO:0000256" key="1">
    <source>
        <dbReference type="ARBA" id="ARBA00012513"/>
    </source>
</evidence>
<evidence type="ECO:0000259" key="9">
    <source>
        <dbReference type="PROSITE" id="PS50011"/>
    </source>
</evidence>
<evidence type="ECO:0000256" key="6">
    <source>
        <dbReference type="ARBA" id="ARBA00022840"/>
    </source>
</evidence>
<dbReference type="InterPro" id="IPR011009">
    <property type="entry name" value="Kinase-like_dom_sf"/>
</dbReference>
<dbReference type="Gene3D" id="1.10.510.10">
    <property type="entry name" value="Transferase(Phosphotransferase) domain 1"/>
    <property type="match status" value="1"/>
</dbReference>
<gene>
    <name evidence="10" type="ORF">BAE44_0018131</name>
</gene>
<dbReference type="PROSITE" id="PS00108">
    <property type="entry name" value="PROTEIN_KINASE_ST"/>
    <property type="match status" value="1"/>
</dbReference>
<feature type="domain" description="Protein kinase" evidence="9">
    <location>
        <begin position="1"/>
        <end position="68"/>
    </location>
</feature>
<organism evidence="10 11">
    <name type="scientific">Dichanthelium oligosanthes</name>
    <dbReference type="NCBI Taxonomy" id="888268"/>
    <lineage>
        <taxon>Eukaryota</taxon>
        <taxon>Viridiplantae</taxon>
        <taxon>Streptophyta</taxon>
        <taxon>Embryophyta</taxon>
        <taxon>Tracheophyta</taxon>
        <taxon>Spermatophyta</taxon>
        <taxon>Magnoliopsida</taxon>
        <taxon>Liliopsida</taxon>
        <taxon>Poales</taxon>
        <taxon>Poaceae</taxon>
        <taxon>PACMAD clade</taxon>
        <taxon>Panicoideae</taxon>
        <taxon>Panicodae</taxon>
        <taxon>Paniceae</taxon>
        <taxon>Dichantheliinae</taxon>
        <taxon>Dichanthelium</taxon>
    </lineage>
</organism>
<dbReference type="EC" id="2.7.11.1" evidence="1"/>
<evidence type="ECO:0000256" key="7">
    <source>
        <dbReference type="ARBA" id="ARBA00047899"/>
    </source>
</evidence>
<evidence type="ECO:0000256" key="3">
    <source>
        <dbReference type="ARBA" id="ARBA00022679"/>
    </source>
</evidence>
<keyword evidence="3" id="KW-0808">Transferase</keyword>
<dbReference type="InterPro" id="IPR000719">
    <property type="entry name" value="Prot_kinase_dom"/>
</dbReference>
<evidence type="ECO:0000256" key="5">
    <source>
        <dbReference type="ARBA" id="ARBA00022777"/>
    </source>
</evidence>
<evidence type="ECO:0000256" key="4">
    <source>
        <dbReference type="ARBA" id="ARBA00022741"/>
    </source>
</evidence>
<dbReference type="SUPFAM" id="SSF56112">
    <property type="entry name" value="Protein kinase-like (PK-like)"/>
    <property type="match status" value="1"/>
</dbReference>